<keyword evidence="4" id="KW-1185">Reference proteome</keyword>
<evidence type="ECO:0000256" key="1">
    <source>
        <dbReference type="SAM" id="Coils"/>
    </source>
</evidence>
<sequence>MPPSPSPSKRGYETVLDLRSSSRRCPVNRSSKHHNIKTVLNLAGLRKADVAHPRVDRGDQLPLGLPQVMMALIRDGFTLISLKSRYGVLFKKERDNRAYMEGIHSKAHADGVGLKTIVRDINLHCLETWQGRFAGEFPVSRTTGGLVKSCYGSGVNMSKTNSEKIAGLEAGVAALEQDLTKLREEADLAKKENVAQFTEVLQAINNLTKTVKGKLIQEEEKDKEDPEFELEFGSFKKGPKDDKNKGGGRKMGEFRKIKAPIFEGEDAFGWIYKVERFFEIQDIGVHDCLKAAAICLDGKALAWFRWSQARDPFRSWEDLKERLLERFQLTGEGNLYDQFLAIR</sequence>
<feature type="coiled-coil region" evidence="1">
    <location>
        <begin position="165"/>
        <end position="192"/>
    </location>
</feature>
<dbReference type="EMBL" id="NBSK02000004">
    <property type="protein sequence ID" value="KAJ0212089.1"/>
    <property type="molecule type" value="Genomic_DNA"/>
</dbReference>
<evidence type="ECO:0000259" key="2">
    <source>
        <dbReference type="Pfam" id="PF03732"/>
    </source>
</evidence>
<dbReference type="AlphaFoldDB" id="A0A9R1XJF0"/>
<evidence type="ECO:0000313" key="3">
    <source>
        <dbReference type="EMBL" id="KAJ0212089.1"/>
    </source>
</evidence>
<reference evidence="3 4" key="1">
    <citation type="journal article" date="2017" name="Nat. Commun.">
        <title>Genome assembly with in vitro proximity ligation data and whole-genome triplication in lettuce.</title>
        <authorList>
            <person name="Reyes-Chin-Wo S."/>
            <person name="Wang Z."/>
            <person name="Yang X."/>
            <person name="Kozik A."/>
            <person name="Arikit S."/>
            <person name="Song C."/>
            <person name="Xia L."/>
            <person name="Froenicke L."/>
            <person name="Lavelle D.O."/>
            <person name="Truco M.J."/>
            <person name="Xia R."/>
            <person name="Zhu S."/>
            <person name="Xu C."/>
            <person name="Xu H."/>
            <person name="Xu X."/>
            <person name="Cox K."/>
            <person name="Korf I."/>
            <person name="Meyers B.C."/>
            <person name="Michelmore R.W."/>
        </authorList>
    </citation>
    <scope>NUCLEOTIDE SEQUENCE [LARGE SCALE GENOMIC DNA]</scope>
    <source>
        <strain evidence="4">cv. Salinas</strain>
        <tissue evidence="3">Seedlings</tissue>
    </source>
</reference>
<feature type="domain" description="Retrotransposon gag" evidence="2">
    <location>
        <begin position="291"/>
        <end position="332"/>
    </location>
</feature>
<dbReference type="Proteomes" id="UP000235145">
    <property type="component" value="Unassembled WGS sequence"/>
</dbReference>
<keyword evidence="1" id="KW-0175">Coiled coil</keyword>
<dbReference type="Pfam" id="PF03732">
    <property type="entry name" value="Retrotrans_gag"/>
    <property type="match status" value="1"/>
</dbReference>
<name>A0A9R1XJF0_LACSA</name>
<evidence type="ECO:0000313" key="4">
    <source>
        <dbReference type="Proteomes" id="UP000235145"/>
    </source>
</evidence>
<protein>
    <recommendedName>
        <fullName evidence="2">Retrotransposon gag domain-containing protein</fullName>
    </recommendedName>
</protein>
<organism evidence="3 4">
    <name type="scientific">Lactuca sativa</name>
    <name type="common">Garden lettuce</name>
    <dbReference type="NCBI Taxonomy" id="4236"/>
    <lineage>
        <taxon>Eukaryota</taxon>
        <taxon>Viridiplantae</taxon>
        <taxon>Streptophyta</taxon>
        <taxon>Embryophyta</taxon>
        <taxon>Tracheophyta</taxon>
        <taxon>Spermatophyta</taxon>
        <taxon>Magnoliopsida</taxon>
        <taxon>eudicotyledons</taxon>
        <taxon>Gunneridae</taxon>
        <taxon>Pentapetalae</taxon>
        <taxon>asterids</taxon>
        <taxon>campanulids</taxon>
        <taxon>Asterales</taxon>
        <taxon>Asteraceae</taxon>
        <taxon>Cichorioideae</taxon>
        <taxon>Cichorieae</taxon>
        <taxon>Lactucinae</taxon>
        <taxon>Lactuca</taxon>
    </lineage>
</organism>
<comment type="caution">
    <text evidence="3">The sequence shown here is derived from an EMBL/GenBank/DDBJ whole genome shotgun (WGS) entry which is preliminary data.</text>
</comment>
<gene>
    <name evidence="3" type="ORF">LSAT_V11C400217330</name>
</gene>
<dbReference type="InterPro" id="IPR005162">
    <property type="entry name" value="Retrotrans_gag_dom"/>
</dbReference>
<accession>A0A9R1XJF0</accession>
<proteinExistence type="predicted"/>